<protein>
    <submittedName>
        <fullName evidence="2">Membrane protein</fullName>
    </submittedName>
</protein>
<organism evidence="2 3">
    <name type="scientific">Skermanella stibiiresistens SB22</name>
    <dbReference type="NCBI Taxonomy" id="1385369"/>
    <lineage>
        <taxon>Bacteria</taxon>
        <taxon>Pseudomonadati</taxon>
        <taxon>Pseudomonadota</taxon>
        <taxon>Alphaproteobacteria</taxon>
        <taxon>Rhodospirillales</taxon>
        <taxon>Azospirillaceae</taxon>
        <taxon>Skermanella</taxon>
    </lineage>
</organism>
<gene>
    <name evidence="2" type="ORF">N825_10100</name>
</gene>
<feature type="transmembrane region" description="Helical" evidence="1">
    <location>
        <begin position="95"/>
        <end position="111"/>
    </location>
</feature>
<feature type="transmembrane region" description="Helical" evidence="1">
    <location>
        <begin position="28"/>
        <end position="52"/>
    </location>
</feature>
<comment type="caution">
    <text evidence="2">The sequence shown here is derived from an EMBL/GenBank/DDBJ whole genome shotgun (WGS) entry which is preliminary data.</text>
</comment>
<name>W9H4Z6_9PROT</name>
<feature type="transmembrane region" description="Helical" evidence="1">
    <location>
        <begin position="188"/>
        <end position="211"/>
    </location>
</feature>
<feature type="transmembrane region" description="Helical" evidence="1">
    <location>
        <begin position="231"/>
        <end position="255"/>
    </location>
</feature>
<keyword evidence="1" id="KW-0472">Membrane</keyword>
<dbReference type="AlphaFoldDB" id="W9H4Z6"/>
<evidence type="ECO:0000313" key="2">
    <source>
        <dbReference type="EMBL" id="EWY38838.1"/>
    </source>
</evidence>
<proteinExistence type="predicted"/>
<dbReference type="RefSeq" id="WP_051512628.1">
    <property type="nucleotide sequence ID" value="NZ_AVFL01000015.1"/>
</dbReference>
<feature type="transmembrane region" description="Helical" evidence="1">
    <location>
        <begin position="64"/>
        <end position="83"/>
    </location>
</feature>
<keyword evidence="1" id="KW-1133">Transmembrane helix</keyword>
<feature type="transmembrane region" description="Helical" evidence="1">
    <location>
        <begin position="317"/>
        <end position="338"/>
    </location>
</feature>
<dbReference type="Proteomes" id="UP000019486">
    <property type="component" value="Unassembled WGS sequence"/>
</dbReference>
<sequence length="399" mass="41514">MVHAVGLAVALLVYGCLGSPAPPGIGPAEAVIAFGLFCAVGVARPLGVGSGLMLIAPAARPHEITGTAAFLYLLWVPSLRAALMGNDPEDVLRDVIPLIYLFLPILLVPAVKAGRDELPWGMAAVGLLFASRWWWSGVNPWSIGHFMLEEGDLYLLNSPAVLFAAVWLPLEGAAALTRKPGAGSIARAAALVAGGAIAAAALAGVVHRAAIMMALASVCCHVLYQTRRMPMALVIVAVLVAGVAAVIPDLVLGTVQRIATKTETYGLNERLAETAVVFRQVGASFASVAFGEGWGALVRNPAVGELWVSYTHGLATYMLLKTGIIGALATLAYLLSLWPSMVRLISREPSLAFALAPALGLGLFAHTSFKYLCFGLLLAVVTRGGANATPPPTGRSDAK</sequence>
<dbReference type="EMBL" id="AVFL01000015">
    <property type="protein sequence ID" value="EWY38838.1"/>
    <property type="molecule type" value="Genomic_DNA"/>
</dbReference>
<accession>W9H4Z6</accession>
<evidence type="ECO:0000256" key="1">
    <source>
        <dbReference type="SAM" id="Phobius"/>
    </source>
</evidence>
<reference evidence="2 3" key="1">
    <citation type="submission" date="2013-08" db="EMBL/GenBank/DDBJ databases">
        <title>The genome sequence of Skermanella stibiiresistens.</title>
        <authorList>
            <person name="Zhu W."/>
            <person name="Wang G."/>
        </authorList>
    </citation>
    <scope>NUCLEOTIDE SEQUENCE [LARGE SCALE GENOMIC DNA]</scope>
    <source>
        <strain evidence="2 3">SB22</strain>
    </source>
</reference>
<keyword evidence="3" id="KW-1185">Reference proteome</keyword>
<dbReference type="STRING" id="1385369.N825_10100"/>
<feature type="transmembrane region" description="Helical" evidence="1">
    <location>
        <begin position="118"/>
        <end position="135"/>
    </location>
</feature>
<keyword evidence="1" id="KW-0812">Transmembrane</keyword>
<dbReference type="OrthoDB" id="7300702at2"/>
<evidence type="ECO:0000313" key="3">
    <source>
        <dbReference type="Proteomes" id="UP000019486"/>
    </source>
</evidence>
<feature type="transmembrane region" description="Helical" evidence="1">
    <location>
        <begin position="155"/>
        <end position="176"/>
    </location>
</feature>